<dbReference type="InterPro" id="IPR050440">
    <property type="entry name" value="Laminin/Netrin_ECM"/>
</dbReference>
<evidence type="ECO:0000256" key="7">
    <source>
        <dbReference type="PROSITE-ProRule" id="PRU00460"/>
    </source>
</evidence>
<evidence type="ECO:0000259" key="10">
    <source>
        <dbReference type="PROSITE" id="PS50027"/>
    </source>
</evidence>
<keyword evidence="12" id="KW-1185">Reference proteome</keyword>
<keyword evidence="1" id="KW-0732">Signal</keyword>
<keyword evidence="6" id="KW-0245">EGF-like domain</keyword>
<dbReference type="PROSITE" id="PS50026">
    <property type="entry name" value="EGF_3"/>
    <property type="match status" value="1"/>
</dbReference>
<evidence type="ECO:0000256" key="1">
    <source>
        <dbReference type="ARBA" id="ARBA00022729"/>
    </source>
</evidence>
<gene>
    <name evidence="11" type="ORF">CHARACLAT_001788</name>
</gene>
<dbReference type="PROSITE" id="PS00022">
    <property type="entry name" value="EGF_1"/>
    <property type="match status" value="1"/>
</dbReference>
<feature type="disulfide bond" evidence="6">
    <location>
        <begin position="541"/>
        <end position="550"/>
    </location>
</feature>
<evidence type="ECO:0000256" key="3">
    <source>
        <dbReference type="ARBA" id="ARBA00023157"/>
    </source>
</evidence>
<accession>A0ABU7E860</accession>
<feature type="domain" description="EGF-like" evidence="9">
    <location>
        <begin position="516"/>
        <end position="551"/>
    </location>
</feature>
<sequence>MFVKTPMFQSSTSMRTTDTKQAQWGMDRNRLTRETQMGMKVMPTLNPLVMNRRSIQAEQLKSKSPIRLSNSFMKLMVTNLPLSKATTHLGNMHMGLLSIKHHLIMGRSTEKDKLKGKGSKPLFVWPVTQTLFAMWRPFQWHSAPGNIALRVIQALKPLYHVKIPTGLADMYMVVMVTNQQPPMDMKKRGIHTQTLKGQILMSLRPMYIMATNQLPHMDMERRSIHTERLKVQIPTSQADMYMVVMVTNQQPHMDMERRGMHTQTLKGRILTCLTLMNIMITKHQPHMGMEQQRIRTETLKRQTLTSPKDMRLMVTDQQPYKDMERGSMYPEMLRGQPHIIQKNMATNPQLHLNTSWKVEATGKLRGQSTVSLKTMREEEVVTGLQDTVLGKKTKGKEKKGKRKNFSLYLNCLLDTDCECYGHSNRCSYIDYLNIVTCVSCKHNTRGQNCQHCRLGYFRNASAELDDENVCIECNCNQLGSVHDRCNGTGFCQCRDGATGAKCDDCVPGYYWKQGCYPNICDEEMLLCQNGGTCYMNQKCICPPEFKGVLCQQSRCEAGKDCNSASSPHLSTATLLLCTLSYLLATSSHH</sequence>
<evidence type="ECO:0000313" key="12">
    <source>
        <dbReference type="Proteomes" id="UP001352852"/>
    </source>
</evidence>
<organism evidence="11 12">
    <name type="scientific">Characodon lateralis</name>
    <dbReference type="NCBI Taxonomy" id="208331"/>
    <lineage>
        <taxon>Eukaryota</taxon>
        <taxon>Metazoa</taxon>
        <taxon>Chordata</taxon>
        <taxon>Craniata</taxon>
        <taxon>Vertebrata</taxon>
        <taxon>Euteleostomi</taxon>
        <taxon>Actinopterygii</taxon>
        <taxon>Neopterygii</taxon>
        <taxon>Teleostei</taxon>
        <taxon>Neoteleostei</taxon>
        <taxon>Acanthomorphata</taxon>
        <taxon>Ovalentaria</taxon>
        <taxon>Atherinomorphae</taxon>
        <taxon>Cyprinodontiformes</taxon>
        <taxon>Goodeidae</taxon>
        <taxon>Characodon</taxon>
    </lineage>
</organism>
<dbReference type="InterPro" id="IPR056863">
    <property type="entry name" value="LMN_ATRN_NET-like_EGF"/>
</dbReference>
<evidence type="ECO:0000256" key="8">
    <source>
        <dbReference type="SAM" id="MobiDB-lite"/>
    </source>
</evidence>
<keyword evidence="4" id="KW-0325">Glycoprotein</keyword>
<dbReference type="Proteomes" id="UP001352852">
    <property type="component" value="Unassembled WGS sequence"/>
</dbReference>
<evidence type="ECO:0000256" key="6">
    <source>
        <dbReference type="PROSITE-ProRule" id="PRU00076"/>
    </source>
</evidence>
<comment type="caution">
    <text evidence="6">Lacks conserved residue(s) required for the propagation of feature annotation.</text>
</comment>
<comment type="caution">
    <text evidence="11">The sequence shown here is derived from an EMBL/GenBank/DDBJ whole genome shotgun (WGS) entry which is preliminary data.</text>
</comment>
<dbReference type="InterPro" id="IPR002049">
    <property type="entry name" value="LE_dom"/>
</dbReference>
<dbReference type="Pfam" id="PF24973">
    <property type="entry name" value="EGF_LMN_ATRN"/>
    <property type="match status" value="1"/>
</dbReference>
<dbReference type="PROSITE" id="PS50027">
    <property type="entry name" value="EGF_LAM_2"/>
    <property type="match status" value="1"/>
</dbReference>
<dbReference type="Pfam" id="PF00053">
    <property type="entry name" value="EGF_laminin"/>
    <property type="match status" value="1"/>
</dbReference>
<protein>
    <submittedName>
        <fullName evidence="11">Uncharacterized protein</fullName>
    </submittedName>
</protein>
<evidence type="ECO:0000256" key="5">
    <source>
        <dbReference type="ARBA" id="ARBA00023292"/>
    </source>
</evidence>
<proteinExistence type="predicted"/>
<dbReference type="CDD" id="cd00055">
    <property type="entry name" value="EGF_Lam"/>
    <property type="match status" value="2"/>
</dbReference>
<feature type="domain" description="Laminin EGF-like" evidence="10">
    <location>
        <begin position="473"/>
        <end position="517"/>
    </location>
</feature>
<dbReference type="PROSITE" id="PS01248">
    <property type="entry name" value="EGF_LAM_1"/>
    <property type="match status" value="1"/>
</dbReference>
<evidence type="ECO:0000313" key="11">
    <source>
        <dbReference type="EMBL" id="MED6282779.1"/>
    </source>
</evidence>
<dbReference type="SUPFAM" id="SSF57196">
    <property type="entry name" value="EGF/Laminin"/>
    <property type="match status" value="2"/>
</dbReference>
<dbReference type="SMART" id="SM00180">
    <property type="entry name" value="EGF_Lam"/>
    <property type="match status" value="2"/>
</dbReference>
<evidence type="ECO:0000259" key="9">
    <source>
        <dbReference type="PROSITE" id="PS50026"/>
    </source>
</evidence>
<feature type="disulfide bond" evidence="7">
    <location>
        <begin position="473"/>
        <end position="485"/>
    </location>
</feature>
<reference evidence="11 12" key="1">
    <citation type="submission" date="2021-06" db="EMBL/GenBank/DDBJ databases">
        <authorList>
            <person name="Palmer J.M."/>
        </authorList>
    </citation>
    <scope>NUCLEOTIDE SEQUENCE [LARGE SCALE GENOMIC DNA]</scope>
    <source>
        <strain evidence="11 12">CL_MEX2019</strain>
        <tissue evidence="11">Muscle</tissue>
    </source>
</reference>
<evidence type="ECO:0000256" key="4">
    <source>
        <dbReference type="ARBA" id="ARBA00023180"/>
    </source>
</evidence>
<dbReference type="InterPro" id="IPR000742">
    <property type="entry name" value="EGF"/>
</dbReference>
<feature type="compositionally biased region" description="Polar residues" evidence="8">
    <location>
        <begin position="7"/>
        <end position="22"/>
    </location>
</feature>
<dbReference type="PANTHER" id="PTHR10574">
    <property type="entry name" value="NETRIN/LAMININ-RELATED"/>
    <property type="match status" value="1"/>
</dbReference>
<feature type="region of interest" description="Disordered" evidence="8">
    <location>
        <begin position="1"/>
        <end position="22"/>
    </location>
</feature>
<dbReference type="EMBL" id="JAHUTJ010049252">
    <property type="protein sequence ID" value="MED6282779.1"/>
    <property type="molecule type" value="Genomic_DNA"/>
</dbReference>
<keyword evidence="2" id="KW-0677">Repeat</keyword>
<keyword evidence="3 6" id="KW-1015">Disulfide bond</keyword>
<keyword evidence="5 7" id="KW-0424">Laminin EGF-like domain</keyword>
<dbReference type="PANTHER" id="PTHR10574:SF27">
    <property type="entry name" value="NETRIN-G2"/>
    <property type="match status" value="1"/>
</dbReference>
<name>A0ABU7E860_9TELE</name>
<dbReference type="Gene3D" id="2.10.25.10">
    <property type="entry name" value="Laminin"/>
    <property type="match status" value="3"/>
</dbReference>
<feature type="disulfide bond" evidence="7">
    <location>
        <begin position="493"/>
        <end position="502"/>
    </location>
</feature>
<evidence type="ECO:0000256" key="2">
    <source>
        <dbReference type="ARBA" id="ARBA00022737"/>
    </source>
</evidence>